<dbReference type="PRINTS" id="PR00081">
    <property type="entry name" value="GDHRDH"/>
</dbReference>
<evidence type="ECO:0000313" key="3">
    <source>
        <dbReference type="EMBL" id="VAX03851.1"/>
    </source>
</evidence>
<gene>
    <name evidence="3" type="ORF">MNBD_GAMMA20-445</name>
</gene>
<comment type="similarity">
    <text evidence="1">Belongs to the short-chain dehydrogenases/reductases (SDR) family.</text>
</comment>
<dbReference type="Gene3D" id="3.40.50.720">
    <property type="entry name" value="NAD(P)-binding Rossmann-like Domain"/>
    <property type="match status" value="1"/>
</dbReference>
<dbReference type="GO" id="GO:0016020">
    <property type="term" value="C:membrane"/>
    <property type="evidence" value="ECO:0007669"/>
    <property type="project" value="TreeGrafter"/>
</dbReference>
<sequence length="238" mass="25999">MKKAIIIGASSGIGKELSRVLSDRGVTVGIAARRLQVLEELRDELPNAAVVKEIDVTKPESAMSALSELINEMGGVDLVVFSSGIGDINKQLSWQLESECIATNVIGFTAIANVAIKHFLDEKSGHFVGISSVAALRGGKEAPAYNASKAFVSNYMEGLRQKITESKYPITITDIKPGFVDTKMAKGEGLFWVASADKAAEQIYQAIMKKKSYTYVTKRWRLVGWLLKALPETIYNRL</sequence>
<dbReference type="InterPro" id="IPR036291">
    <property type="entry name" value="NAD(P)-bd_dom_sf"/>
</dbReference>
<name>A0A3B1AQ67_9ZZZZ</name>
<dbReference type="PROSITE" id="PS00061">
    <property type="entry name" value="ADH_SHORT"/>
    <property type="match status" value="1"/>
</dbReference>
<protein>
    <submittedName>
        <fullName evidence="3">3-oxoacyl-[acyl-carrier protein] reductase paralog</fullName>
        <ecNumber evidence="3">1.1.1.100</ecNumber>
    </submittedName>
</protein>
<keyword evidence="2 3" id="KW-0560">Oxidoreductase</keyword>
<evidence type="ECO:0000256" key="2">
    <source>
        <dbReference type="ARBA" id="ARBA00023002"/>
    </source>
</evidence>
<evidence type="ECO:0000256" key="1">
    <source>
        <dbReference type="ARBA" id="ARBA00006484"/>
    </source>
</evidence>
<dbReference type="InterPro" id="IPR020904">
    <property type="entry name" value="Sc_DH/Rdtase_CS"/>
</dbReference>
<dbReference type="EMBL" id="UOFU01000352">
    <property type="protein sequence ID" value="VAX03851.1"/>
    <property type="molecule type" value="Genomic_DNA"/>
</dbReference>
<dbReference type="SUPFAM" id="SSF51735">
    <property type="entry name" value="NAD(P)-binding Rossmann-fold domains"/>
    <property type="match status" value="1"/>
</dbReference>
<proteinExistence type="inferred from homology"/>
<dbReference type="PANTHER" id="PTHR44196">
    <property type="entry name" value="DEHYDROGENASE/REDUCTASE SDR FAMILY MEMBER 7B"/>
    <property type="match status" value="1"/>
</dbReference>
<reference evidence="3" key="1">
    <citation type="submission" date="2018-06" db="EMBL/GenBank/DDBJ databases">
        <authorList>
            <person name="Zhirakovskaya E."/>
        </authorList>
    </citation>
    <scope>NUCLEOTIDE SEQUENCE</scope>
</reference>
<dbReference type="Pfam" id="PF00106">
    <property type="entry name" value="adh_short"/>
    <property type="match status" value="1"/>
</dbReference>
<organism evidence="3">
    <name type="scientific">hydrothermal vent metagenome</name>
    <dbReference type="NCBI Taxonomy" id="652676"/>
    <lineage>
        <taxon>unclassified sequences</taxon>
        <taxon>metagenomes</taxon>
        <taxon>ecological metagenomes</taxon>
    </lineage>
</organism>
<dbReference type="GO" id="GO:0004316">
    <property type="term" value="F:3-oxoacyl-[acyl-carrier-protein] reductase (NADPH) activity"/>
    <property type="evidence" value="ECO:0007669"/>
    <property type="project" value="UniProtKB-EC"/>
</dbReference>
<dbReference type="AlphaFoldDB" id="A0A3B1AQ67"/>
<accession>A0A3B1AQ67</accession>
<dbReference type="InterPro" id="IPR002347">
    <property type="entry name" value="SDR_fam"/>
</dbReference>
<dbReference type="PANTHER" id="PTHR44196:SF3">
    <property type="entry name" value="SHORT CHAIN DEHYDROGENASE FAMILY PROTEIN"/>
    <property type="match status" value="1"/>
</dbReference>
<dbReference type="EC" id="1.1.1.100" evidence="3"/>